<keyword evidence="5" id="KW-0489">Methyltransferase</keyword>
<evidence type="ECO:0000256" key="2">
    <source>
        <dbReference type="ARBA" id="ARBA00022692"/>
    </source>
</evidence>
<keyword evidence="5" id="KW-0949">S-adenosyl-L-methionine</keyword>
<feature type="signal peptide" evidence="6">
    <location>
        <begin position="1"/>
        <end position="18"/>
    </location>
</feature>
<dbReference type="Proteomes" id="UP000517252">
    <property type="component" value="Unassembled WGS sequence"/>
</dbReference>
<evidence type="ECO:0000313" key="7">
    <source>
        <dbReference type="EMBL" id="GFP59926.1"/>
    </source>
</evidence>
<evidence type="ECO:0000256" key="1">
    <source>
        <dbReference type="ARBA" id="ARBA00004141"/>
    </source>
</evidence>
<feature type="chain" id="PRO_5027661311" description="Protein-S-isoprenylcysteine O-methyltransferase" evidence="6">
    <location>
        <begin position="19"/>
        <end position="240"/>
    </location>
</feature>
<keyword evidence="2 5" id="KW-0812">Transmembrane</keyword>
<dbReference type="InterPro" id="IPR007269">
    <property type="entry name" value="ICMT_MeTrfase"/>
</dbReference>
<dbReference type="PANTHER" id="PTHR12714">
    <property type="entry name" value="PROTEIN-S ISOPRENYLCYSTEINE O-METHYLTRANSFERASE"/>
    <property type="match status" value="1"/>
</dbReference>
<reference evidence="7 8" key="1">
    <citation type="submission" date="2020-07" db="EMBL/GenBank/DDBJ databases">
        <title>Trichoderma asperellum IC-1 whole genome shotgun sequence.</title>
        <authorList>
            <person name="Kanamasa S."/>
            <person name="Takahashi H."/>
        </authorList>
    </citation>
    <scope>NUCLEOTIDE SEQUENCE [LARGE SCALE GENOMIC DNA]</scope>
    <source>
        <strain evidence="7 8">IC-1</strain>
    </source>
</reference>
<feature type="transmembrane region" description="Helical" evidence="5">
    <location>
        <begin position="103"/>
        <end position="120"/>
    </location>
</feature>
<comment type="caution">
    <text evidence="7">The sequence shown here is derived from an EMBL/GenBank/DDBJ whole genome shotgun (WGS) entry which is preliminary data.</text>
</comment>
<dbReference type="Gene3D" id="1.20.120.1630">
    <property type="match status" value="1"/>
</dbReference>
<comment type="subcellular location">
    <subcellularLocation>
        <location evidence="5">Endoplasmic reticulum membrane</location>
        <topology evidence="5">Multi-pass membrane protein</topology>
    </subcellularLocation>
    <subcellularLocation>
        <location evidence="1">Membrane</location>
        <topology evidence="1">Multi-pass membrane protein</topology>
    </subcellularLocation>
</comment>
<keyword evidence="5" id="KW-0808">Transferase</keyword>
<evidence type="ECO:0000256" key="5">
    <source>
        <dbReference type="RuleBase" id="RU362022"/>
    </source>
</evidence>
<proteinExistence type="inferred from homology"/>
<dbReference type="EC" id="2.1.1.100" evidence="5"/>
<protein>
    <recommendedName>
        <fullName evidence="5">Protein-S-isoprenylcysteine O-methyltransferase</fullName>
        <ecNumber evidence="5">2.1.1.100</ecNumber>
    </recommendedName>
</protein>
<dbReference type="EMBL" id="BLZH01000015">
    <property type="protein sequence ID" value="GFP59926.1"/>
    <property type="molecule type" value="Genomic_DNA"/>
</dbReference>
<dbReference type="Pfam" id="PF04140">
    <property type="entry name" value="ICMT"/>
    <property type="match status" value="1"/>
</dbReference>
<organism evidence="7 8">
    <name type="scientific">Trichoderma asperellum</name>
    <name type="common">Filamentous fungus</name>
    <dbReference type="NCBI Taxonomy" id="101201"/>
    <lineage>
        <taxon>Eukaryota</taxon>
        <taxon>Fungi</taxon>
        <taxon>Dikarya</taxon>
        <taxon>Ascomycota</taxon>
        <taxon>Pezizomycotina</taxon>
        <taxon>Sordariomycetes</taxon>
        <taxon>Hypocreomycetidae</taxon>
        <taxon>Hypocreales</taxon>
        <taxon>Hypocreaceae</taxon>
        <taxon>Trichoderma</taxon>
    </lineage>
</organism>
<keyword evidence="6" id="KW-0732">Signal</keyword>
<dbReference type="AlphaFoldDB" id="A0A6V8R745"/>
<evidence type="ECO:0000256" key="6">
    <source>
        <dbReference type="SAM" id="SignalP"/>
    </source>
</evidence>
<comment type="catalytic activity">
    <reaction evidence="5">
        <text>[protein]-C-terminal S-[(2E,6E)-farnesyl]-L-cysteine + S-adenosyl-L-methionine = [protein]-C-terminal S-[(2E,6E)-farnesyl]-L-cysteine methyl ester + S-adenosyl-L-homocysteine</text>
        <dbReference type="Rhea" id="RHEA:21672"/>
        <dbReference type="Rhea" id="RHEA-COMP:12125"/>
        <dbReference type="Rhea" id="RHEA-COMP:12126"/>
        <dbReference type="ChEBI" id="CHEBI:57856"/>
        <dbReference type="ChEBI" id="CHEBI:59789"/>
        <dbReference type="ChEBI" id="CHEBI:90510"/>
        <dbReference type="ChEBI" id="CHEBI:90511"/>
        <dbReference type="EC" id="2.1.1.100"/>
    </reaction>
</comment>
<keyword evidence="4 5" id="KW-0472">Membrane</keyword>
<sequence>MSLIPSFSQASLAAATLAATAGAYTALSPPNPDTKLAPASKDFLSSYNLTGKHIAKVAFSPIAVVALHTATLAYRYPNIPASLLGYGPENGLDVNLFRWSADTAIPLALVLCAGVPLRLYSYRSLGKNFTFQLTKPERLITTGLHGYLQHPSYTGAAILGYSCAFWLLRFDGVISCWLPPWLYEKLTCMGVFFNAFMLSGLFSWLFWKRIREEEKMLKATFGAEWERWHATTPRFLPFLF</sequence>
<dbReference type="OrthoDB" id="422086at2759"/>
<keyword evidence="5" id="KW-0256">Endoplasmic reticulum</keyword>
<dbReference type="PANTHER" id="PTHR12714:SF9">
    <property type="entry name" value="PROTEIN-S-ISOPRENYLCYSTEINE O-METHYLTRANSFERASE"/>
    <property type="match status" value="1"/>
</dbReference>
<name>A0A6V8R745_TRIAP</name>
<gene>
    <name evidence="7" type="ORF">TASIC1_0015009500</name>
</gene>
<dbReference type="GO" id="GO:0004671">
    <property type="term" value="F:protein C-terminal S-isoprenylcysteine carboxyl O-methyltransferase activity"/>
    <property type="evidence" value="ECO:0007669"/>
    <property type="project" value="UniProtKB-EC"/>
</dbReference>
<dbReference type="GO" id="GO:0032259">
    <property type="term" value="P:methylation"/>
    <property type="evidence" value="ECO:0007669"/>
    <property type="project" value="UniProtKB-KW"/>
</dbReference>
<evidence type="ECO:0000256" key="4">
    <source>
        <dbReference type="ARBA" id="ARBA00023136"/>
    </source>
</evidence>
<evidence type="ECO:0000313" key="8">
    <source>
        <dbReference type="Proteomes" id="UP000517252"/>
    </source>
</evidence>
<evidence type="ECO:0000256" key="3">
    <source>
        <dbReference type="ARBA" id="ARBA00022989"/>
    </source>
</evidence>
<accession>A0A6V8R745</accession>
<comment type="caution">
    <text evidence="5">Lacks conserved residue(s) required for the propagation of feature annotation.</text>
</comment>
<feature type="transmembrane region" description="Helical" evidence="5">
    <location>
        <begin position="189"/>
        <end position="207"/>
    </location>
</feature>
<dbReference type="GO" id="GO:0005789">
    <property type="term" value="C:endoplasmic reticulum membrane"/>
    <property type="evidence" value="ECO:0007669"/>
    <property type="project" value="UniProtKB-SubCell"/>
</dbReference>
<comment type="similarity">
    <text evidence="5">Belongs to the class VI-like SAM-binding methyltransferase superfamily. Isoprenylcysteine carboxyl methyltransferase family.</text>
</comment>
<keyword evidence="3 5" id="KW-1133">Transmembrane helix</keyword>